<dbReference type="EMBL" id="LABY01000156">
    <property type="protein sequence ID" value="KMO33276.1"/>
    <property type="molecule type" value="Genomic_DNA"/>
</dbReference>
<dbReference type="PANTHER" id="PTHR38590:SF1">
    <property type="entry name" value="BLL0828 PROTEIN"/>
    <property type="match status" value="1"/>
</dbReference>
<dbReference type="InterPro" id="IPR047216">
    <property type="entry name" value="Endonuclease_DUF559_bact"/>
</dbReference>
<evidence type="ECO:0000313" key="2">
    <source>
        <dbReference type="EMBL" id="KMO33276.1"/>
    </source>
</evidence>
<evidence type="ECO:0000259" key="1">
    <source>
        <dbReference type="Pfam" id="PF04480"/>
    </source>
</evidence>
<dbReference type="InterPro" id="IPR011335">
    <property type="entry name" value="Restrct_endonuc-II-like"/>
</dbReference>
<dbReference type="RefSeq" id="WP_280818958.1">
    <property type="nucleotide sequence ID" value="NZ_LABY01000156.1"/>
</dbReference>
<name>A0A0J6V352_9HYPH</name>
<accession>A0A0J6V352</accession>
<dbReference type="Gene3D" id="3.40.960.10">
    <property type="entry name" value="VSR Endonuclease"/>
    <property type="match status" value="1"/>
</dbReference>
<dbReference type="PANTHER" id="PTHR38590">
    <property type="entry name" value="BLL0828 PROTEIN"/>
    <property type="match status" value="1"/>
</dbReference>
<comment type="caution">
    <text evidence="2">The sequence shown here is derived from an EMBL/GenBank/DDBJ whole genome shotgun (WGS) entry which is preliminary data.</text>
</comment>
<sequence>MPWNGSPDRSASPRARARAEVMRHSLTPAETRLWWHLRQRLPVEGFGFRRQVALGPYAADFCCPGAQPIGEVEGGQHGPGQRAYDAARTAAREARGVRVLPFSNADAMRASDGTLDTIMAALAAAPPSPET</sequence>
<protein>
    <recommendedName>
        <fullName evidence="1">DUF559 domain-containing protein</fullName>
    </recommendedName>
</protein>
<proteinExistence type="predicted"/>
<dbReference type="Pfam" id="PF04480">
    <property type="entry name" value="DUF559"/>
    <property type="match status" value="1"/>
</dbReference>
<gene>
    <name evidence="2" type="ORF">VQ02_21300</name>
</gene>
<evidence type="ECO:0000313" key="3">
    <source>
        <dbReference type="Proteomes" id="UP000035955"/>
    </source>
</evidence>
<reference evidence="2 3" key="1">
    <citation type="submission" date="2015-03" db="EMBL/GenBank/DDBJ databases">
        <title>Genome sequencing of Methylobacterium variabile DSM 16961.</title>
        <authorList>
            <person name="Chaudhry V."/>
            <person name="Patil P.B."/>
        </authorList>
    </citation>
    <scope>NUCLEOTIDE SEQUENCE [LARGE SCALE GENOMIC DNA]</scope>
    <source>
        <strain evidence="2 3">DSM 16961</strain>
    </source>
</reference>
<dbReference type="PATRIC" id="fig|298794.3.peg.1620"/>
<organism evidence="2 3">
    <name type="scientific">Methylobacterium variabile</name>
    <dbReference type="NCBI Taxonomy" id="298794"/>
    <lineage>
        <taxon>Bacteria</taxon>
        <taxon>Pseudomonadati</taxon>
        <taxon>Pseudomonadota</taxon>
        <taxon>Alphaproteobacteria</taxon>
        <taxon>Hyphomicrobiales</taxon>
        <taxon>Methylobacteriaceae</taxon>
        <taxon>Methylobacterium</taxon>
    </lineage>
</organism>
<dbReference type="AlphaFoldDB" id="A0A0J6V352"/>
<dbReference type="Proteomes" id="UP000035955">
    <property type="component" value="Unassembled WGS sequence"/>
</dbReference>
<feature type="domain" description="DUF559" evidence="1">
    <location>
        <begin position="15"/>
        <end position="122"/>
    </location>
</feature>
<keyword evidence="3" id="KW-1185">Reference proteome</keyword>
<dbReference type="SUPFAM" id="SSF52980">
    <property type="entry name" value="Restriction endonuclease-like"/>
    <property type="match status" value="1"/>
</dbReference>
<dbReference type="InterPro" id="IPR007569">
    <property type="entry name" value="DUF559"/>
</dbReference>